<evidence type="ECO:0000313" key="3">
    <source>
        <dbReference type="Proteomes" id="UP001501532"/>
    </source>
</evidence>
<dbReference type="SUPFAM" id="SSF53474">
    <property type="entry name" value="alpha/beta-Hydrolases"/>
    <property type="match status" value="1"/>
</dbReference>
<organism evidence="2 3">
    <name type="scientific">Streptomyces glomeratus</name>
    <dbReference type="NCBI Taxonomy" id="284452"/>
    <lineage>
        <taxon>Bacteria</taxon>
        <taxon>Bacillati</taxon>
        <taxon>Actinomycetota</taxon>
        <taxon>Actinomycetes</taxon>
        <taxon>Kitasatosporales</taxon>
        <taxon>Streptomycetaceae</taxon>
        <taxon>Streptomyces</taxon>
    </lineage>
</organism>
<feature type="domain" description="AB hydrolase-1" evidence="1">
    <location>
        <begin position="10"/>
        <end position="257"/>
    </location>
</feature>
<reference evidence="3" key="1">
    <citation type="journal article" date="2019" name="Int. J. Syst. Evol. Microbiol.">
        <title>The Global Catalogue of Microorganisms (GCM) 10K type strain sequencing project: providing services to taxonomists for standard genome sequencing and annotation.</title>
        <authorList>
            <consortium name="The Broad Institute Genomics Platform"/>
            <consortium name="The Broad Institute Genome Sequencing Center for Infectious Disease"/>
            <person name="Wu L."/>
            <person name="Ma J."/>
        </authorList>
    </citation>
    <scope>NUCLEOTIDE SEQUENCE [LARGE SCALE GENOMIC DNA]</scope>
    <source>
        <strain evidence="3">JCM 9091</strain>
    </source>
</reference>
<evidence type="ECO:0000259" key="1">
    <source>
        <dbReference type="Pfam" id="PF12697"/>
    </source>
</evidence>
<name>A0ABP6LLD9_9ACTN</name>
<dbReference type="PANTHER" id="PTHR43194">
    <property type="entry name" value="HYDROLASE ALPHA/BETA FOLD FAMILY"/>
    <property type="match status" value="1"/>
</dbReference>
<evidence type="ECO:0000313" key="2">
    <source>
        <dbReference type="EMBL" id="GAA3050245.1"/>
    </source>
</evidence>
<dbReference type="InterPro" id="IPR050228">
    <property type="entry name" value="Carboxylesterase_BioH"/>
</dbReference>
<comment type="caution">
    <text evidence="2">The sequence shown here is derived from an EMBL/GenBank/DDBJ whole genome shotgun (WGS) entry which is preliminary data.</text>
</comment>
<proteinExistence type="predicted"/>
<sequence>MTGTSPARTVVLIHGLWMTPRSWEKWSERYQAQGYRVIAPAWPGLDGEVEEIRRDPSRVAGVGLREVIARYEEVIRRLDQAPVIIGHSFGGAVTQILLDRGLGSAGVAVDSAPVKGVLPLPYSTLKSAWPVLGNPANKNKAIALTPQQFHYAFTNTLGEAESAAVYERYQVPGSARVLFQGAFANFNPRAATKVDFRNRRRAPLLFIAGEADHIVPPKLNKANWRLYRKSPAVTEYHEFPGRSHFILGQDGWEEVADYALNWAAHHGLSGT</sequence>
<keyword evidence="2" id="KW-0378">Hydrolase</keyword>
<gene>
    <name evidence="2" type="ORF">GCM10010448_36580</name>
</gene>
<dbReference type="PANTHER" id="PTHR43194:SF5">
    <property type="entry name" value="PIMELOYL-[ACYL-CARRIER PROTEIN] METHYL ESTER ESTERASE"/>
    <property type="match status" value="1"/>
</dbReference>
<dbReference type="PRINTS" id="PR00111">
    <property type="entry name" value="ABHYDROLASE"/>
</dbReference>
<dbReference type="EMBL" id="BAAAUF010000030">
    <property type="protein sequence ID" value="GAA3050245.1"/>
    <property type="molecule type" value="Genomic_DNA"/>
</dbReference>
<keyword evidence="3" id="KW-1185">Reference proteome</keyword>
<dbReference type="InterPro" id="IPR029058">
    <property type="entry name" value="AB_hydrolase_fold"/>
</dbReference>
<dbReference type="Gene3D" id="3.40.50.1820">
    <property type="entry name" value="alpha/beta hydrolase"/>
    <property type="match status" value="1"/>
</dbReference>
<protein>
    <submittedName>
        <fullName evidence="2">Alpha/beta fold hydrolase</fullName>
    </submittedName>
</protein>
<dbReference type="RefSeq" id="WP_234516679.1">
    <property type="nucleotide sequence ID" value="NZ_BAAAUF010000030.1"/>
</dbReference>
<dbReference type="Pfam" id="PF12697">
    <property type="entry name" value="Abhydrolase_6"/>
    <property type="match status" value="1"/>
</dbReference>
<dbReference type="GO" id="GO:0016787">
    <property type="term" value="F:hydrolase activity"/>
    <property type="evidence" value="ECO:0007669"/>
    <property type="project" value="UniProtKB-KW"/>
</dbReference>
<dbReference type="InterPro" id="IPR000073">
    <property type="entry name" value="AB_hydrolase_1"/>
</dbReference>
<dbReference type="Proteomes" id="UP001501532">
    <property type="component" value="Unassembled WGS sequence"/>
</dbReference>
<accession>A0ABP6LLD9</accession>